<proteinExistence type="predicted"/>
<keyword evidence="3" id="KW-1185">Reference proteome</keyword>
<dbReference type="SUPFAM" id="SSF52317">
    <property type="entry name" value="Class I glutamine amidotransferase-like"/>
    <property type="match status" value="1"/>
</dbReference>
<evidence type="ECO:0000259" key="1">
    <source>
        <dbReference type="Pfam" id="PF06283"/>
    </source>
</evidence>
<evidence type="ECO:0000313" key="3">
    <source>
        <dbReference type="Proteomes" id="UP000677918"/>
    </source>
</evidence>
<accession>A0A8J4H4R2</accession>
<gene>
    <name evidence="2" type="ORF">XYCOK13_24050</name>
</gene>
<dbReference type="RefSeq" id="WP_213412380.1">
    <property type="nucleotide sequence ID" value="NZ_BOVK01000031.1"/>
</dbReference>
<protein>
    <recommendedName>
        <fullName evidence="1">ThuA-like domain-containing protein</fullName>
    </recommendedName>
</protein>
<reference evidence="2" key="1">
    <citation type="submission" date="2021-04" db="EMBL/GenBank/DDBJ databases">
        <title>Draft genome sequence of Xylanibacillus composti strain K13.</title>
        <authorList>
            <person name="Uke A."/>
            <person name="Chhe C."/>
            <person name="Baramee S."/>
            <person name="Kosugi A."/>
        </authorList>
    </citation>
    <scope>NUCLEOTIDE SEQUENCE</scope>
    <source>
        <strain evidence="2">K13</strain>
    </source>
</reference>
<dbReference type="AlphaFoldDB" id="A0A8J4H4R2"/>
<dbReference type="PANTHER" id="PTHR40469:SF2">
    <property type="entry name" value="GALACTOSE-BINDING DOMAIN-LIKE SUPERFAMILY PROTEIN"/>
    <property type="match status" value="1"/>
</dbReference>
<dbReference type="Proteomes" id="UP000677918">
    <property type="component" value="Unassembled WGS sequence"/>
</dbReference>
<comment type="caution">
    <text evidence="2">The sequence shown here is derived from an EMBL/GenBank/DDBJ whole genome shotgun (WGS) entry which is preliminary data.</text>
</comment>
<organism evidence="2 3">
    <name type="scientific">Xylanibacillus composti</name>
    <dbReference type="NCBI Taxonomy" id="1572762"/>
    <lineage>
        <taxon>Bacteria</taxon>
        <taxon>Bacillati</taxon>
        <taxon>Bacillota</taxon>
        <taxon>Bacilli</taxon>
        <taxon>Bacillales</taxon>
        <taxon>Paenibacillaceae</taxon>
        <taxon>Xylanibacillus</taxon>
    </lineage>
</organism>
<name>A0A8J4H4R2_9BACL</name>
<dbReference type="EMBL" id="BOVK01000031">
    <property type="protein sequence ID" value="GIQ69581.1"/>
    <property type="molecule type" value="Genomic_DNA"/>
</dbReference>
<dbReference type="Pfam" id="PF06283">
    <property type="entry name" value="ThuA"/>
    <property type="match status" value="1"/>
</dbReference>
<dbReference type="PANTHER" id="PTHR40469">
    <property type="entry name" value="SECRETED GLYCOSYL HYDROLASE"/>
    <property type="match status" value="1"/>
</dbReference>
<dbReference type="InterPro" id="IPR029010">
    <property type="entry name" value="ThuA-like"/>
</dbReference>
<evidence type="ECO:0000313" key="2">
    <source>
        <dbReference type="EMBL" id="GIQ69581.1"/>
    </source>
</evidence>
<sequence length="211" mass="23603">MAALRALVLGDNAKADWHPFDKIREGVTTILSEVVEITYTEDYDALLADSLNSYDVFVSLADQWKNKLTSEQTAGLLSFVSNGGAFVCIHNGISLQSRSEVCRMIGAKFTGHPPYREIQIEVAATDHPIMKDVPSFIIQDEPYQYDLLPYTDKTVLMEYEHEGGRVPAGWCQEYGLGRVVYLMPGHDAGPFDIPAYRTVIRQSVQWAAKLL</sequence>
<feature type="domain" description="ThuA-like" evidence="1">
    <location>
        <begin position="27"/>
        <end position="207"/>
    </location>
</feature>
<dbReference type="InterPro" id="IPR029062">
    <property type="entry name" value="Class_I_gatase-like"/>
</dbReference>
<dbReference type="Gene3D" id="3.40.50.880">
    <property type="match status" value="1"/>
</dbReference>